<evidence type="ECO:0000313" key="11">
    <source>
        <dbReference type="EMBL" id="KAL1585253.1"/>
    </source>
</evidence>
<dbReference type="InterPro" id="IPR046341">
    <property type="entry name" value="SET_dom_sf"/>
</dbReference>
<dbReference type="PROSITE" id="PS50280">
    <property type="entry name" value="SET"/>
    <property type="match status" value="1"/>
</dbReference>
<name>A0AB34KKC3_9PEZI</name>
<dbReference type="GO" id="GO:0005634">
    <property type="term" value="C:nucleus"/>
    <property type="evidence" value="ECO:0007669"/>
    <property type="project" value="InterPro"/>
</dbReference>
<dbReference type="GeneID" id="96007312"/>
<dbReference type="Gene3D" id="2.170.270.10">
    <property type="entry name" value="SET domain"/>
    <property type="match status" value="1"/>
</dbReference>
<dbReference type="AlphaFoldDB" id="A0AB34KKC3"/>
<keyword evidence="3" id="KW-0489">Methyltransferase</keyword>
<feature type="region of interest" description="Disordered" evidence="8">
    <location>
        <begin position="1"/>
        <end position="27"/>
    </location>
</feature>
<protein>
    <recommendedName>
        <fullName evidence="13">SET domain-containing protein</fullName>
    </recommendedName>
</protein>
<accession>A0AB34KKC3</accession>
<dbReference type="GO" id="GO:0005694">
    <property type="term" value="C:chromosome"/>
    <property type="evidence" value="ECO:0007669"/>
    <property type="project" value="UniProtKB-SubCell"/>
</dbReference>
<evidence type="ECO:0000256" key="7">
    <source>
        <dbReference type="ARBA" id="ARBA00022833"/>
    </source>
</evidence>
<dbReference type="InterPro" id="IPR001214">
    <property type="entry name" value="SET_dom"/>
</dbReference>
<dbReference type="Pfam" id="PF00856">
    <property type="entry name" value="SET"/>
    <property type="match status" value="1"/>
</dbReference>
<evidence type="ECO:0000256" key="2">
    <source>
        <dbReference type="ARBA" id="ARBA00022454"/>
    </source>
</evidence>
<keyword evidence="12" id="KW-1185">Reference proteome</keyword>
<evidence type="ECO:0000313" key="12">
    <source>
        <dbReference type="Proteomes" id="UP000803884"/>
    </source>
</evidence>
<dbReference type="SUPFAM" id="SSF82199">
    <property type="entry name" value="SET domain"/>
    <property type="match status" value="1"/>
</dbReference>
<dbReference type="GO" id="GO:0042054">
    <property type="term" value="F:histone methyltransferase activity"/>
    <property type="evidence" value="ECO:0007669"/>
    <property type="project" value="InterPro"/>
</dbReference>
<sequence>MSTHRVSKANSTGNHPLPPERTRARATHRVPAQNISKIICHREVDNKAQFLVRWTTNKEPLVPPRTIASWHPLEELISALHFVQAYTEGLPAPGSTITRNEFLTAEARPLKRKASGSAGLSRDNASTAGLLSSNTGLLTPLPSHLGVSRSSSLSSNDVVTSDADEQDWRSVTVYNGILQKKEGRVYAKKSKTANVVTINTATLPTREMLDHAAATPGPIIAAERAIRNAFMEKLRHVKGVFLRNEVDTTTPSLDFDFIDKFVLREGVSASDPETYVGCDEPCKPNMAHYCGCEYTRLCDCLEYAAVDETQLMKDPLRYAQYLEEKDSGDMVDLTGLPKRFPYLMPSGGRPPVLQSFYREQRHPIYECNINCNCGKVCKTRVVQKGRHVDLTIFKTANRGWGVYCNEDLVTGEFIDVYLGEVLTNEETSRREAKADVDKGSYLYSLDKFVGDDSAPTEDTYYVVDGQYMGNATRFINHSCEPNCRQYTVSENKYDTWVYNLAFFAYTDIPAGTELTFDYMDKDEEEEEDVLRKRQEAVKDPNNADKRPCNCGAQKCRGYLWV</sequence>
<dbReference type="CDD" id="cd00024">
    <property type="entry name" value="CD_CSD"/>
    <property type="match status" value="1"/>
</dbReference>
<dbReference type="RefSeq" id="XP_069228359.1">
    <property type="nucleotide sequence ID" value="XM_069374474.1"/>
</dbReference>
<gene>
    <name evidence="11" type="ORF">WHR41_05869</name>
</gene>
<dbReference type="InterPro" id="IPR003616">
    <property type="entry name" value="Post-SET_dom"/>
</dbReference>
<evidence type="ECO:0000256" key="4">
    <source>
        <dbReference type="ARBA" id="ARBA00022679"/>
    </source>
</evidence>
<evidence type="ECO:0008006" key="13">
    <source>
        <dbReference type="Google" id="ProtNLM"/>
    </source>
</evidence>
<dbReference type="PANTHER" id="PTHR46223:SF3">
    <property type="entry name" value="HISTONE-LYSINE N-METHYLTRANSFERASE SET-23"/>
    <property type="match status" value="1"/>
</dbReference>
<evidence type="ECO:0000256" key="3">
    <source>
        <dbReference type="ARBA" id="ARBA00022603"/>
    </source>
</evidence>
<dbReference type="SMART" id="SM00317">
    <property type="entry name" value="SET"/>
    <property type="match status" value="1"/>
</dbReference>
<dbReference type="InterPro" id="IPR007728">
    <property type="entry name" value="Pre-SET_dom"/>
</dbReference>
<dbReference type="GO" id="GO:0032259">
    <property type="term" value="P:methylation"/>
    <property type="evidence" value="ECO:0007669"/>
    <property type="project" value="UniProtKB-KW"/>
</dbReference>
<dbReference type="EMBL" id="JAAQHG020000020">
    <property type="protein sequence ID" value="KAL1585253.1"/>
    <property type="molecule type" value="Genomic_DNA"/>
</dbReference>
<dbReference type="PROSITE" id="PS50868">
    <property type="entry name" value="POST_SET"/>
    <property type="match status" value="1"/>
</dbReference>
<organism evidence="11 12">
    <name type="scientific">Cladosporium halotolerans</name>
    <dbReference type="NCBI Taxonomy" id="1052096"/>
    <lineage>
        <taxon>Eukaryota</taxon>
        <taxon>Fungi</taxon>
        <taxon>Dikarya</taxon>
        <taxon>Ascomycota</taxon>
        <taxon>Pezizomycotina</taxon>
        <taxon>Dothideomycetes</taxon>
        <taxon>Dothideomycetidae</taxon>
        <taxon>Cladosporiales</taxon>
        <taxon>Cladosporiaceae</taxon>
        <taxon>Cladosporium</taxon>
    </lineage>
</organism>
<dbReference type="Proteomes" id="UP000803884">
    <property type="component" value="Unassembled WGS sequence"/>
</dbReference>
<evidence type="ECO:0000256" key="1">
    <source>
        <dbReference type="ARBA" id="ARBA00004286"/>
    </source>
</evidence>
<keyword evidence="2" id="KW-0158">Chromosome</keyword>
<dbReference type="GO" id="GO:0008270">
    <property type="term" value="F:zinc ion binding"/>
    <property type="evidence" value="ECO:0007669"/>
    <property type="project" value="InterPro"/>
</dbReference>
<reference evidence="11 12" key="1">
    <citation type="journal article" date="2020" name="Microbiol. Resour. Announc.">
        <title>Draft Genome Sequence of a Cladosporium Species Isolated from the Mesophotic Ascidian Didemnum maculosum.</title>
        <authorList>
            <person name="Gioti A."/>
            <person name="Siaperas R."/>
            <person name="Nikolaivits E."/>
            <person name="Le Goff G."/>
            <person name="Ouazzani J."/>
            <person name="Kotoulas G."/>
            <person name="Topakas E."/>
        </authorList>
    </citation>
    <scope>NUCLEOTIDE SEQUENCE [LARGE SCALE GENOMIC DNA]</scope>
    <source>
        <strain evidence="11 12">TM138-S3</strain>
    </source>
</reference>
<feature type="compositionally biased region" description="Polar residues" evidence="8">
    <location>
        <begin position="1"/>
        <end position="14"/>
    </location>
</feature>
<proteinExistence type="predicted"/>
<feature type="domain" description="Post-SET" evidence="10">
    <location>
        <begin position="544"/>
        <end position="560"/>
    </location>
</feature>
<evidence type="ECO:0000256" key="8">
    <source>
        <dbReference type="SAM" id="MobiDB-lite"/>
    </source>
</evidence>
<dbReference type="Pfam" id="PF05033">
    <property type="entry name" value="Pre-SET"/>
    <property type="match status" value="1"/>
</dbReference>
<dbReference type="InterPro" id="IPR050973">
    <property type="entry name" value="H3K9_Histone-Lys_N-MTase"/>
</dbReference>
<evidence type="ECO:0000256" key="5">
    <source>
        <dbReference type="ARBA" id="ARBA00022691"/>
    </source>
</evidence>
<evidence type="ECO:0000259" key="10">
    <source>
        <dbReference type="PROSITE" id="PS50868"/>
    </source>
</evidence>
<keyword evidence="7" id="KW-0862">Zinc</keyword>
<dbReference type="PANTHER" id="PTHR46223">
    <property type="entry name" value="HISTONE-LYSINE N-METHYLTRANSFERASE SUV39H"/>
    <property type="match status" value="1"/>
</dbReference>
<comment type="caution">
    <text evidence="11">The sequence shown here is derived from an EMBL/GenBank/DDBJ whole genome shotgun (WGS) entry which is preliminary data.</text>
</comment>
<keyword evidence="5" id="KW-0949">S-adenosyl-L-methionine</keyword>
<keyword evidence="4" id="KW-0808">Transferase</keyword>
<comment type="subcellular location">
    <subcellularLocation>
        <location evidence="1">Chromosome</location>
    </subcellularLocation>
</comment>
<keyword evidence="6" id="KW-0479">Metal-binding</keyword>
<evidence type="ECO:0000256" key="6">
    <source>
        <dbReference type="ARBA" id="ARBA00022723"/>
    </source>
</evidence>
<feature type="domain" description="SET" evidence="9">
    <location>
        <begin position="388"/>
        <end position="519"/>
    </location>
</feature>
<evidence type="ECO:0000259" key="9">
    <source>
        <dbReference type="PROSITE" id="PS50280"/>
    </source>
</evidence>